<dbReference type="SUPFAM" id="SSF56784">
    <property type="entry name" value="HAD-like"/>
    <property type="match status" value="1"/>
</dbReference>
<name>A0ABP8HM10_9BURK</name>
<dbReference type="RefSeq" id="WP_345251829.1">
    <property type="nucleotide sequence ID" value="NZ_BAABFO010000028.1"/>
</dbReference>
<reference evidence="2" key="1">
    <citation type="journal article" date="2019" name="Int. J. Syst. Evol. Microbiol.">
        <title>The Global Catalogue of Microorganisms (GCM) 10K type strain sequencing project: providing services to taxonomists for standard genome sequencing and annotation.</title>
        <authorList>
            <consortium name="The Broad Institute Genomics Platform"/>
            <consortium name="The Broad Institute Genome Sequencing Center for Infectious Disease"/>
            <person name="Wu L."/>
            <person name="Ma J."/>
        </authorList>
    </citation>
    <scope>NUCLEOTIDE SEQUENCE [LARGE SCALE GENOMIC DNA]</scope>
    <source>
        <strain evidence="2">JCM 17666</strain>
    </source>
</reference>
<accession>A0ABP8HM10</accession>
<organism evidence="1 2">
    <name type="scientific">Pigmentiphaga soli</name>
    <dbReference type="NCBI Taxonomy" id="1007095"/>
    <lineage>
        <taxon>Bacteria</taxon>
        <taxon>Pseudomonadati</taxon>
        <taxon>Pseudomonadota</taxon>
        <taxon>Betaproteobacteria</taxon>
        <taxon>Burkholderiales</taxon>
        <taxon>Alcaligenaceae</taxon>
        <taxon>Pigmentiphaga</taxon>
    </lineage>
</organism>
<dbReference type="PANTHER" id="PTHR19288">
    <property type="entry name" value="4-NITROPHENYLPHOSPHATASE-RELATED"/>
    <property type="match status" value="1"/>
</dbReference>
<protein>
    <submittedName>
        <fullName evidence="1">5' nucleotidase NucF</fullName>
    </submittedName>
</protein>
<gene>
    <name evidence="1" type="primary">nucF</name>
    <name evidence="1" type="ORF">GCM10023144_41560</name>
</gene>
<dbReference type="InterPro" id="IPR006357">
    <property type="entry name" value="HAD-SF_hydro_IIA"/>
</dbReference>
<dbReference type="PANTHER" id="PTHR19288:SF46">
    <property type="entry name" value="HALOACID DEHALOGENASE-LIKE HYDROLASE DOMAIN-CONTAINING PROTEIN 2"/>
    <property type="match status" value="1"/>
</dbReference>
<evidence type="ECO:0000313" key="1">
    <source>
        <dbReference type="EMBL" id="GAA4341163.1"/>
    </source>
</evidence>
<dbReference type="Pfam" id="PF13344">
    <property type="entry name" value="Hydrolase_6"/>
    <property type="match status" value="1"/>
</dbReference>
<comment type="caution">
    <text evidence="1">The sequence shown here is derived from an EMBL/GenBank/DDBJ whole genome shotgun (WGS) entry which is preliminary data.</text>
</comment>
<dbReference type="NCBIfam" id="TIGR01460">
    <property type="entry name" value="HAD-SF-IIA"/>
    <property type="match status" value="1"/>
</dbReference>
<dbReference type="InterPro" id="IPR036412">
    <property type="entry name" value="HAD-like_sf"/>
</dbReference>
<dbReference type="EMBL" id="BAABFO010000028">
    <property type="protein sequence ID" value="GAA4341163.1"/>
    <property type="molecule type" value="Genomic_DNA"/>
</dbReference>
<proteinExistence type="predicted"/>
<evidence type="ECO:0000313" key="2">
    <source>
        <dbReference type="Proteomes" id="UP001501671"/>
    </source>
</evidence>
<dbReference type="Gene3D" id="3.40.50.1000">
    <property type="entry name" value="HAD superfamily/HAD-like"/>
    <property type="match status" value="2"/>
</dbReference>
<sequence>MNVPSSPSLPAAASPPPVPVSWLDAHDAFLVDLDGTLIRESVATSGAARMLDRLRDRYVVVSNNSTDTARSLARKLELLGLPVAPERMVLAGQATIDFVAHAYGTARVLLIAGPTLRGYAQRRGCLLVDANADLVVLALDKRFSYAKLGLAANELRRGARLIVTNPDASHPSLDQALVPETGALMEAIVRCAGIGPALVVGKPGNMLFEEGLRRLRAQAADALVIGDNPLTDAHGAVRLGMRYLLVGRHALADADTPEALLGLAHGGHSQPPSARGGRAAVLAPVDSA</sequence>
<dbReference type="Pfam" id="PF13242">
    <property type="entry name" value="Hydrolase_like"/>
    <property type="match status" value="1"/>
</dbReference>
<dbReference type="Proteomes" id="UP001501671">
    <property type="component" value="Unassembled WGS sequence"/>
</dbReference>
<dbReference type="InterPro" id="IPR023214">
    <property type="entry name" value="HAD_sf"/>
</dbReference>
<keyword evidence="2" id="KW-1185">Reference proteome</keyword>